<dbReference type="OrthoDB" id="597977at2"/>
<gene>
    <name evidence="2" type="ORF">BN938_1705</name>
</gene>
<keyword evidence="3" id="KW-1185">Reference proteome</keyword>
<dbReference type="EMBL" id="HG934468">
    <property type="protein sequence ID" value="CDN31785.1"/>
    <property type="molecule type" value="Genomic_DNA"/>
</dbReference>
<dbReference type="InterPro" id="IPR041657">
    <property type="entry name" value="HTH_17"/>
</dbReference>
<dbReference type="eggNOG" id="COG3311">
    <property type="taxonomic scope" value="Bacteria"/>
</dbReference>
<dbReference type="KEGG" id="rbc:BN938_1705"/>
<dbReference type="Proteomes" id="UP000027616">
    <property type="component" value="Chromosome I"/>
</dbReference>
<dbReference type="AlphaFoldDB" id="A0A060R8I3"/>
<reference evidence="2 3" key="1">
    <citation type="journal article" date="2015" name="Genome Announc.">
        <title>Complete Genome Sequence of the Novel Leech Symbiont Mucinivorans hirudinis M3T.</title>
        <authorList>
            <person name="Nelson M.C."/>
            <person name="Bomar L."/>
            <person name="Graf J."/>
        </authorList>
    </citation>
    <scope>NUCLEOTIDE SEQUENCE [LARGE SCALE GENOMIC DNA]</scope>
    <source>
        <strain evidence="3">M3</strain>
    </source>
</reference>
<organism evidence="2 3">
    <name type="scientific">Mucinivorans hirudinis</name>
    <dbReference type="NCBI Taxonomy" id="1433126"/>
    <lineage>
        <taxon>Bacteria</taxon>
        <taxon>Pseudomonadati</taxon>
        <taxon>Bacteroidota</taxon>
        <taxon>Bacteroidia</taxon>
        <taxon>Bacteroidales</taxon>
        <taxon>Rikenellaceae</taxon>
        <taxon>Mucinivorans</taxon>
    </lineage>
</organism>
<feature type="domain" description="Helix-turn-helix" evidence="1">
    <location>
        <begin position="50"/>
        <end position="95"/>
    </location>
</feature>
<accession>A0A060R8I3</accession>
<name>A0A060R8I3_9BACT</name>
<sequence>MANGTLTFDQLPQAVETLNKNIESLIGLINTMSERISVIEQTMTGREIPMDVEEASVLIKRTKGTLYKMVCNKEVPFHKKGNRLIFYKNELLDWFSDDTDKEAGASGIVSTVVDESEITDLAKLIRKNRV</sequence>
<proteinExistence type="predicted"/>
<dbReference type="HOGENOM" id="CLU_140176_0_1_10"/>
<evidence type="ECO:0000313" key="3">
    <source>
        <dbReference type="Proteomes" id="UP000027616"/>
    </source>
</evidence>
<dbReference type="Pfam" id="PF12728">
    <property type="entry name" value="HTH_17"/>
    <property type="match status" value="1"/>
</dbReference>
<dbReference type="STRING" id="1433126.BN938_1705"/>
<evidence type="ECO:0000259" key="1">
    <source>
        <dbReference type="Pfam" id="PF12728"/>
    </source>
</evidence>
<evidence type="ECO:0000313" key="2">
    <source>
        <dbReference type="EMBL" id="CDN31785.1"/>
    </source>
</evidence>
<protein>
    <submittedName>
        <fullName evidence="2">Mobilizable transposon</fullName>
    </submittedName>
</protein>